<proteinExistence type="predicted"/>
<reference evidence="4" key="1">
    <citation type="submission" date="2015-03" db="EMBL/GenBank/DDBJ databases">
        <authorList>
            <consortium name="Pathogen Informatics"/>
            <person name="Murphy D."/>
        </authorList>
    </citation>
    <scope>NUCLEOTIDE SEQUENCE [LARGE SCALE GENOMIC DNA]</scope>
    <source>
        <strain evidence="4">68/02</strain>
    </source>
</reference>
<dbReference type="RefSeq" id="WP_050534825.1">
    <property type="nucleotide sequence ID" value="NZ_CTKE01000006.1"/>
</dbReference>
<dbReference type="Gene3D" id="3.40.50.150">
    <property type="entry name" value="Vaccinia Virus protein VP39"/>
    <property type="match status" value="1"/>
</dbReference>
<evidence type="ECO:0000256" key="2">
    <source>
        <dbReference type="ARBA" id="ARBA00022679"/>
    </source>
</evidence>
<dbReference type="InterPro" id="IPR050953">
    <property type="entry name" value="N4_N6_ade-DNA_methylase"/>
</dbReference>
<keyword evidence="2" id="KW-0808">Transferase</keyword>
<dbReference type="Proteomes" id="UP000042054">
    <property type="component" value="Unassembled WGS sequence"/>
</dbReference>
<protein>
    <submittedName>
        <fullName evidence="3">Methylase of polypeptide chain release factors</fullName>
    </submittedName>
</protein>
<dbReference type="PANTHER" id="PTHR33841:SF4">
    <property type="entry name" value="RESTRICTION MODIFICATION SYSTEM DNA SPECIFICITY DOMAIN"/>
    <property type="match status" value="1"/>
</dbReference>
<dbReference type="AlphaFoldDB" id="A0A0U1HRV1"/>
<keyword evidence="1 3" id="KW-0489">Methyltransferase</keyword>
<evidence type="ECO:0000313" key="4">
    <source>
        <dbReference type="Proteomes" id="UP000042054"/>
    </source>
</evidence>
<dbReference type="OrthoDB" id="9784823at2"/>
<organism evidence="3 4">
    <name type="scientific">Yersinia rohdei</name>
    <dbReference type="NCBI Taxonomy" id="29485"/>
    <lineage>
        <taxon>Bacteria</taxon>
        <taxon>Pseudomonadati</taxon>
        <taxon>Pseudomonadota</taxon>
        <taxon>Gammaproteobacteria</taxon>
        <taxon>Enterobacterales</taxon>
        <taxon>Yersiniaceae</taxon>
        <taxon>Yersinia</taxon>
    </lineage>
</organism>
<dbReference type="GO" id="GO:0008168">
    <property type="term" value="F:methyltransferase activity"/>
    <property type="evidence" value="ECO:0007669"/>
    <property type="project" value="UniProtKB-KW"/>
</dbReference>
<evidence type="ECO:0000313" key="3">
    <source>
        <dbReference type="EMBL" id="CQI89185.1"/>
    </source>
</evidence>
<accession>A0A0U1HRV1</accession>
<dbReference type="InterPro" id="IPR029063">
    <property type="entry name" value="SAM-dependent_MTases_sf"/>
</dbReference>
<sequence>MITTYVEAQGVAFLKEAVGLIADHRTEDVLRHALSAKLPLMFPDQPWWIKAHVTGTESLAKFHEFGAKKYGFVDVLVGSTVIEYERNLQVQGCFEHGLHQVKQYCAARLNDGTPRDLLVGVLSDTVRWHAFGVSNLKDISAVSGATSYGPEHIELNEIEFCDLSAARIIDAKILGAFLVRHLGREGGRLLAALTLAKDLGFESPFCQSHLDPINKLVNTAFTSDPVYAGLITKLWTDFVSYLGGETAAGNFDKNSYVGELYILTLAKLICANVISSKGLVSDDLELHSILDGSFFKARGLPNLVEYDYFGWLNASPYVSNLVDVAREIQDDLRAYDFESSPAEDLFGSLMAQLAARSQRLLLGQEWTPAWLAAKIVDFALSKIPMNQQPRFLDMCCGSGAIVVETIKGVQARLLASGAKPGDPAALSELAAAITAFDIDPLAVMLAKVGWVIVSKDWLVPGLEAQIPVYHADSLFANTPITKVFSVTGEEQRRLKLDTEEVELPDFLIESTRQPIFDALLSRGYEMAMSSAAEPNTILVDDDIEIMVDAVVADTGGALTSDERRVAILFLGQLLRALETLQRAGRNGIWAFVLRNTFRPALVAGRFNGVVTNPPWLALSRIGSNPYRDALKAKADLFGIKAPGASHLHVEIATIFLLHAIERYLAAGAVIACILPDTVLNGAHHEPFRSAGYLTANRPVIFDPTEIWKVAKQTFKNEAIVLLGNKAQPKALPKKFIGREVGRSFDVNTTFHVISSRGKTAWTVTAPTAVMKVKVESSVGPMFRQGADIMPRGIIFHDVKKVGSSWNLGPIIPGSAFYFLRSDGKVLADFSINANGVSDHVMFDALLSKHLAPWELATGSKALLPFHWGKEGWEARTGPSIAALGASTANAIKSALLAKNETTNEFFARVNTDRKKLTNQSWNDQDYLVFASAGGKLPCAAYVRGDQIPCSKTVVDQTLYWGCVSSEDEAIYITALINSPAVIDIIVDHQPRGAFGERHIHKLAFDRTPVFDPALASHIAVISASKALLNEWSARRRQADISSMLSPAVHMITRRAKIRTALELLPSWDLYEAVTREIYFGP</sequence>
<dbReference type="PANTHER" id="PTHR33841">
    <property type="entry name" value="DNA METHYLTRANSFERASE YEEA-RELATED"/>
    <property type="match status" value="1"/>
</dbReference>
<gene>
    <name evidence="3" type="ORF">ERS008555_01462</name>
</gene>
<evidence type="ECO:0000256" key="1">
    <source>
        <dbReference type="ARBA" id="ARBA00022603"/>
    </source>
</evidence>
<dbReference type="SUPFAM" id="SSF53335">
    <property type="entry name" value="S-adenosyl-L-methionine-dependent methyltransferases"/>
    <property type="match status" value="1"/>
</dbReference>
<name>A0A0U1HRV1_YERRO</name>
<dbReference type="GO" id="GO:0032259">
    <property type="term" value="P:methylation"/>
    <property type="evidence" value="ECO:0007669"/>
    <property type="project" value="UniProtKB-KW"/>
</dbReference>
<dbReference type="EMBL" id="CTKE01000006">
    <property type="protein sequence ID" value="CQI89185.1"/>
    <property type="molecule type" value="Genomic_DNA"/>
</dbReference>